<evidence type="ECO:0000256" key="1">
    <source>
        <dbReference type="SAM" id="MobiDB-lite"/>
    </source>
</evidence>
<accession>A0A348BSP3</accession>
<reference evidence="3" key="1">
    <citation type="journal article" date="2018" name="Virus Res.">
        <title>Identification and whole genome characterization of novel anelloviruses in masked palm civets (Paguma larvata): Segregation into four distinct clades.</title>
        <authorList>
            <person name="Nishizawa T."/>
            <person name="Sugimoto Y."/>
            <person name="Takeda T."/>
            <person name="Kodera Y."/>
            <person name="Hatano Y."/>
            <person name="Takahashi M."/>
            <person name="Okamoto H."/>
        </authorList>
    </citation>
    <scope>NUCLEOTIDE SEQUENCE</scope>
    <source>
        <strain evidence="3">Pl-TTV5-2</strain>
    </source>
</reference>
<evidence type="ECO:0000313" key="4">
    <source>
        <dbReference type="Proteomes" id="UP000682391"/>
    </source>
</evidence>
<keyword evidence="4" id="KW-1185">Reference proteome</keyword>
<feature type="region of interest" description="Disordered" evidence="1">
    <location>
        <begin position="130"/>
        <end position="165"/>
    </location>
</feature>
<dbReference type="RefSeq" id="YP_010797468.1">
    <property type="nucleotide sequence ID" value="NC_076175.1"/>
</dbReference>
<feature type="compositionally biased region" description="Basic residues" evidence="1">
    <location>
        <begin position="142"/>
        <end position="165"/>
    </location>
</feature>
<dbReference type="EMBL" id="LC387540">
    <property type="protein sequence ID" value="BBE36930.1"/>
    <property type="molecule type" value="Genomic_DNA"/>
</dbReference>
<feature type="domain" description="Hepatitis TT virus Orf2/Gyrovirus Vp2 N-terminal" evidence="2">
    <location>
        <begin position="20"/>
        <end position="68"/>
    </location>
</feature>
<dbReference type="GeneID" id="80535256"/>
<proteinExistence type="predicted"/>
<dbReference type="Pfam" id="PF02957">
    <property type="entry name" value="TT_ORF2-like"/>
    <property type="match status" value="1"/>
</dbReference>
<dbReference type="KEGG" id="vg:80535256"/>
<dbReference type="InterPro" id="IPR004118">
    <property type="entry name" value="HEV_TT_vir_Orf2/Gyrovir_Vp2_N"/>
</dbReference>
<organism evidence="3">
    <name type="scientific">Paguma larvata torque teno virus</name>
    <dbReference type="NCBI Taxonomy" id="2219036"/>
    <lineage>
        <taxon>Viruses</taxon>
        <taxon>Monodnaviria</taxon>
        <taxon>Shotokuvirae</taxon>
        <taxon>Commensaviricota</taxon>
        <taxon>Cardeaviricetes</taxon>
        <taxon>Sanitavirales</taxon>
        <taxon>Anelloviridae</taxon>
        <taxon>Etatorquevirus</taxon>
        <taxon>Etatorquevirus viver3</taxon>
    </lineage>
</organism>
<evidence type="ECO:0000313" key="3">
    <source>
        <dbReference type="EMBL" id="BBE36930.1"/>
    </source>
</evidence>
<feature type="compositionally biased region" description="Polar residues" evidence="1">
    <location>
        <begin position="130"/>
        <end position="140"/>
    </location>
</feature>
<sequence>MDSCGSESPPRWNSAEEKRRINEALWKQSCSRTHRLWCECPDWTSHIKIWHTTTTGGGHGGGKEGDTGTTGGGIENGFHSDGSVAENGQQLKIQQKYEGGFCSPTTYKAVSSLIKLGNASPPQNLQMKSEVISPSKQQLKASLKRQARRSPKHLRGRMSQTKRRTSRRLLELLENNWEDTSSDSDALSDCFID</sequence>
<evidence type="ECO:0000259" key="2">
    <source>
        <dbReference type="Pfam" id="PF02957"/>
    </source>
</evidence>
<dbReference type="Proteomes" id="UP000682391">
    <property type="component" value="Segment"/>
</dbReference>
<name>A0A348BSP3_9VIRU</name>
<protein>
    <recommendedName>
        <fullName evidence="2">Hepatitis TT virus Orf2/Gyrovirus Vp2 N-terminal domain-containing protein</fullName>
    </recommendedName>
</protein>